<organism evidence="2 3">
    <name type="scientific">Pseudoalteromonas rubra</name>
    <dbReference type="NCBI Taxonomy" id="43658"/>
    <lineage>
        <taxon>Bacteria</taxon>
        <taxon>Pseudomonadati</taxon>
        <taxon>Pseudomonadota</taxon>
        <taxon>Gammaproteobacteria</taxon>
        <taxon>Alteromonadales</taxon>
        <taxon>Pseudoalteromonadaceae</taxon>
        <taxon>Pseudoalteromonas</taxon>
    </lineage>
</organism>
<name>A0A5S3UTN5_9GAMM</name>
<evidence type="ECO:0008006" key="4">
    <source>
        <dbReference type="Google" id="ProtNLM"/>
    </source>
</evidence>
<evidence type="ECO:0000313" key="2">
    <source>
        <dbReference type="EMBL" id="QPB82768.1"/>
    </source>
</evidence>
<evidence type="ECO:0000313" key="3">
    <source>
        <dbReference type="Proteomes" id="UP000305729"/>
    </source>
</evidence>
<dbReference type="EMBL" id="CP045429">
    <property type="protein sequence ID" value="QPB82768.1"/>
    <property type="molecule type" value="Genomic_DNA"/>
</dbReference>
<dbReference type="Proteomes" id="UP000305729">
    <property type="component" value="Chromosome 1"/>
</dbReference>
<dbReference type="PROSITE" id="PS51257">
    <property type="entry name" value="PROKAR_LIPOPROTEIN"/>
    <property type="match status" value="1"/>
</dbReference>
<proteinExistence type="predicted"/>
<feature type="compositionally biased region" description="Low complexity" evidence="1">
    <location>
        <begin position="25"/>
        <end position="58"/>
    </location>
</feature>
<feature type="region of interest" description="Disordered" evidence="1">
    <location>
        <begin position="18"/>
        <end position="80"/>
    </location>
</feature>
<dbReference type="RefSeq" id="WP_138539009.1">
    <property type="nucleotide sequence ID" value="NZ_CP045429.1"/>
</dbReference>
<protein>
    <recommendedName>
        <fullName evidence="4">Lipoprotein</fullName>
    </recommendedName>
</protein>
<evidence type="ECO:0000256" key="1">
    <source>
        <dbReference type="SAM" id="MobiDB-lite"/>
    </source>
</evidence>
<sequence length="187" mass="20052">MNKLIVTLMTLLLTACGGGSGGSEGSSNSQPASNTAQASVTNTTQTQSSNQVQQDNVTEQQASSTEEQVSEEQPVDEVPVGEGMEAVVVDGGFDFQTDVPVTVSVAPDVVNGRAYINVCQQDAALTNDDTCFLRAPVDSNGLTVQLELPHSEQKLKAEIWYYSTGVEPLVYTWEFDGTQQQQAWTIN</sequence>
<gene>
    <name evidence="2" type="ORF">CWC22_007065</name>
</gene>
<accession>A0A5S3UTN5</accession>
<dbReference type="AlphaFoldDB" id="A0A5S3UTN5"/>
<reference evidence="2 3" key="1">
    <citation type="submission" date="2019-10" db="EMBL/GenBank/DDBJ databases">
        <title>Pseudoalteromonas rubra S4059.</title>
        <authorList>
            <person name="Paulsen S."/>
            <person name="Wang X."/>
        </authorList>
    </citation>
    <scope>NUCLEOTIDE SEQUENCE [LARGE SCALE GENOMIC DNA]</scope>
    <source>
        <strain evidence="2 3">S4059</strain>
    </source>
</reference>